<dbReference type="EMBL" id="JBBAXC010000006">
    <property type="protein sequence ID" value="MEI5907244.1"/>
    <property type="molecule type" value="Genomic_DNA"/>
</dbReference>
<dbReference type="SUPFAM" id="SSF53335">
    <property type="entry name" value="S-adenosyl-L-methionine-dependent methyltransferases"/>
    <property type="match status" value="1"/>
</dbReference>
<dbReference type="GO" id="GO:0008168">
    <property type="term" value="F:methyltransferase activity"/>
    <property type="evidence" value="ECO:0007669"/>
    <property type="project" value="UniProtKB-KW"/>
</dbReference>
<dbReference type="InterPro" id="IPR002052">
    <property type="entry name" value="DNA_methylase_N6_adenine_CS"/>
</dbReference>
<dbReference type="Pfam" id="PF02926">
    <property type="entry name" value="THUMP"/>
    <property type="match status" value="1"/>
</dbReference>
<dbReference type="Pfam" id="PF01170">
    <property type="entry name" value="UPF0020"/>
    <property type="match status" value="1"/>
</dbReference>
<gene>
    <name evidence="5" type="ORF">WAK64_09260</name>
</gene>
<keyword evidence="6" id="KW-1185">Reference proteome</keyword>
<dbReference type="PANTHER" id="PTHR47313:SF1">
    <property type="entry name" value="RIBOSOMAL RNA LARGE SUBUNIT METHYLTRANSFERASE K_L"/>
    <property type="match status" value="1"/>
</dbReference>
<evidence type="ECO:0000313" key="5">
    <source>
        <dbReference type="EMBL" id="MEI5907244.1"/>
    </source>
</evidence>
<dbReference type="RefSeq" id="WP_336586680.1">
    <property type="nucleotide sequence ID" value="NZ_JBBAXC010000006.1"/>
</dbReference>
<evidence type="ECO:0000256" key="1">
    <source>
        <dbReference type="ARBA" id="ARBA00022603"/>
    </source>
</evidence>
<keyword evidence="2" id="KW-0808">Transferase</keyword>
<evidence type="ECO:0000259" key="4">
    <source>
        <dbReference type="PROSITE" id="PS51165"/>
    </source>
</evidence>
<keyword evidence="3" id="KW-0694">RNA-binding</keyword>
<dbReference type="InterPro" id="IPR053943">
    <property type="entry name" value="RlmKL-like_Mtase_CS"/>
</dbReference>
<dbReference type="PROSITE" id="PS01261">
    <property type="entry name" value="UPF0020"/>
    <property type="match status" value="1"/>
</dbReference>
<dbReference type="InterPro" id="IPR004114">
    <property type="entry name" value="THUMP_dom"/>
</dbReference>
<protein>
    <submittedName>
        <fullName evidence="5">Class I SAM-dependent RNA methyltransferase</fullName>
    </submittedName>
</protein>
<dbReference type="Pfam" id="PF22020">
    <property type="entry name" value="RlmL_1st"/>
    <property type="match status" value="1"/>
</dbReference>
<sequence length="379" mass="43200">MSKYTIIATAAMGLESLVANEVKNLGYDCKVENGKVIYEGDERAIARSNMWLRTADRVKILVGEFKAYSFDELFEKTKSLPWERYLSVDAEFPVQGKSVKSKLYSVPDCQAIVKKAIVEKIKKAYKQTSWLTEDGPLVKIEIAIHKDKASLLIDTSGAGLHKRGYRASQGEAPLKETLAAALVQLSRWTPNRPFVDPFCGSGTIPIEAALIGQNIAPGFNREFLSEDWSWMRKEVWDEVRTEVEDLANYDRELDIVGSDLDHRMIEISKQNAFEAGLGDVISFKQMQVKDISTKKEYGIIIGNPPYGERLGDRKEVENMYRDMGEAFNRLSTWSVYIMTSYEDFEKQYGKVATKKRKLFNGFIKTDFYQYWGPKPPKIN</sequence>
<dbReference type="InterPro" id="IPR000241">
    <property type="entry name" value="RlmKL-like_Mtase"/>
</dbReference>
<dbReference type="SMART" id="SM00981">
    <property type="entry name" value="THUMP"/>
    <property type="match status" value="1"/>
</dbReference>
<dbReference type="Gene3D" id="3.40.50.150">
    <property type="entry name" value="Vaccinia Virus protein VP39"/>
    <property type="match status" value="1"/>
</dbReference>
<dbReference type="InterPro" id="IPR054170">
    <property type="entry name" value="RlmL_1st"/>
</dbReference>
<feature type="domain" description="THUMP" evidence="4">
    <location>
        <begin position="44"/>
        <end position="155"/>
    </location>
</feature>
<evidence type="ECO:0000256" key="2">
    <source>
        <dbReference type="ARBA" id="ARBA00022679"/>
    </source>
</evidence>
<organism evidence="5 6">
    <name type="scientific">Bacillus spongiae</name>
    <dbReference type="NCBI Taxonomy" id="2683610"/>
    <lineage>
        <taxon>Bacteria</taxon>
        <taxon>Bacillati</taxon>
        <taxon>Bacillota</taxon>
        <taxon>Bacilli</taxon>
        <taxon>Bacillales</taxon>
        <taxon>Bacillaceae</taxon>
        <taxon>Bacillus</taxon>
    </lineage>
</organism>
<proteinExistence type="predicted"/>
<dbReference type="CDD" id="cd11715">
    <property type="entry name" value="THUMP_AdoMetMT"/>
    <property type="match status" value="1"/>
</dbReference>
<dbReference type="PANTHER" id="PTHR47313">
    <property type="entry name" value="RIBOSOMAL RNA LARGE SUBUNIT METHYLTRANSFERASE K/L"/>
    <property type="match status" value="1"/>
</dbReference>
<evidence type="ECO:0000256" key="3">
    <source>
        <dbReference type="PROSITE-ProRule" id="PRU00529"/>
    </source>
</evidence>
<comment type="caution">
    <text evidence="5">The sequence shown here is derived from an EMBL/GenBank/DDBJ whole genome shotgun (WGS) entry which is preliminary data.</text>
</comment>
<evidence type="ECO:0000313" key="6">
    <source>
        <dbReference type="Proteomes" id="UP001312865"/>
    </source>
</evidence>
<reference evidence="5 6" key="1">
    <citation type="journal article" date="2018" name="J. Microbiol.">
        <title>Bacillus spongiae sp. nov., isolated from sponge of Jeju Island.</title>
        <authorList>
            <person name="Lee G.E."/>
            <person name="Im W.T."/>
            <person name="Park J.S."/>
        </authorList>
    </citation>
    <scope>NUCLEOTIDE SEQUENCE [LARGE SCALE GENOMIC DNA]</scope>
    <source>
        <strain evidence="5 6">135PIL107-10</strain>
    </source>
</reference>
<name>A0ABU8HDH0_9BACI</name>
<dbReference type="PROSITE" id="PS00092">
    <property type="entry name" value="N6_MTASE"/>
    <property type="match status" value="1"/>
</dbReference>
<dbReference type="GO" id="GO:0032259">
    <property type="term" value="P:methylation"/>
    <property type="evidence" value="ECO:0007669"/>
    <property type="project" value="UniProtKB-KW"/>
</dbReference>
<dbReference type="PROSITE" id="PS51165">
    <property type="entry name" value="THUMP"/>
    <property type="match status" value="1"/>
</dbReference>
<accession>A0ABU8HDH0</accession>
<dbReference type="Gene3D" id="3.30.2130.30">
    <property type="match status" value="1"/>
</dbReference>
<dbReference type="Proteomes" id="UP001312865">
    <property type="component" value="Unassembled WGS sequence"/>
</dbReference>
<dbReference type="InterPro" id="IPR029063">
    <property type="entry name" value="SAM-dependent_MTases_sf"/>
</dbReference>
<keyword evidence="1 5" id="KW-0489">Methyltransferase</keyword>